<dbReference type="OrthoDB" id="40021at2759"/>
<dbReference type="Gene3D" id="3.40.50.620">
    <property type="entry name" value="HUPs"/>
    <property type="match status" value="1"/>
</dbReference>
<dbReference type="Proteomes" id="UP000664859">
    <property type="component" value="Unassembled WGS sequence"/>
</dbReference>
<evidence type="ECO:0000313" key="4">
    <source>
        <dbReference type="EMBL" id="KAG5189379.1"/>
    </source>
</evidence>
<dbReference type="NCBIfam" id="TIGR00125">
    <property type="entry name" value="cyt_tran_rel"/>
    <property type="match status" value="1"/>
</dbReference>
<dbReference type="PANTHER" id="PTHR43793:SF1">
    <property type="entry name" value="FAD SYNTHASE"/>
    <property type="match status" value="1"/>
</dbReference>
<gene>
    <name evidence="4" type="ORF">JKP88DRAFT_206190</name>
</gene>
<dbReference type="InterPro" id="IPR001174">
    <property type="entry name" value="HddA/FKP"/>
</dbReference>
<dbReference type="InterPro" id="IPR050385">
    <property type="entry name" value="Archaeal_FAD_synthase"/>
</dbReference>
<keyword evidence="2" id="KW-0548">Nucleotidyltransferase</keyword>
<dbReference type="GO" id="GO:0005524">
    <property type="term" value="F:ATP binding"/>
    <property type="evidence" value="ECO:0007669"/>
    <property type="project" value="InterPro"/>
</dbReference>
<reference evidence="4" key="1">
    <citation type="submission" date="2021-02" db="EMBL/GenBank/DDBJ databases">
        <title>First Annotated Genome of the Yellow-green Alga Tribonema minus.</title>
        <authorList>
            <person name="Mahan K.M."/>
        </authorList>
    </citation>
    <scope>NUCLEOTIDE SEQUENCE</scope>
    <source>
        <strain evidence="4">UTEX B ZZ1240</strain>
    </source>
</reference>
<evidence type="ECO:0000313" key="5">
    <source>
        <dbReference type="Proteomes" id="UP000664859"/>
    </source>
</evidence>
<proteinExistence type="predicted"/>
<dbReference type="InterPro" id="IPR036554">
    <property type="entry name" value="GHMP_kinase_C_sf"/>
</dbReference>
<evidence type="ECO:0000259" key="3">
    <source>
        <dbReference type="Pfam" id="PF01467"/>
    </source>
</evidence>
<evidence type="ECO:0000256" key="2">
    <source>
        <dbReference type="ARBA" id="ARBA00022695"/>
    </source>
</evidence>
<dbReference type="SUPFAM" id="SSF55060">
    <property type="entry name" value="GHMP Kinase, C-terminal domain"/>
    <property type="match status" value="1"/>
</dbReference>
<name>A0A835ZF91_9STRA</name>
<organism evidence="4 5">
    <name type="scientific">Tribonema minus</name>
    <dbReference type="NCBI Taxonomy" id="303371"/>
    <lineage>
        <taxon>Eukaryota</taxon>
        <taxon>Sar</taxon>
        <taxon>Stramenopiles</taxon>
        <taxon>Ochrophyta</taxon>
        <taxon>PX clade</taxon>
        <taxon>Xanthophyceae</taxon>
        <taxon>Tribonematales</taxon>
        <taxon>Tribonemataceae</taxon>
        <taxon>Tribonema</taxon>
    </lineage>
</organism>
<comment type="caution">
    <text evidence="4">The sequence shown here is derived from an EMBL/GenBank/DDBJ whole genome shotgun (WGS) entry which is preliminary data.</text>
</comment>
<protein>
    <submittedName>
        <fullName evidence="4">Cytidyltransferase-related domain-containing protein</fullName>
    </submittedName>
</protein>
<feature type="domain" description="Cytidyltransferase-like" evidence="3">
    <location>
        <begin position="5"/>
        <end position="135"/>
    </location>
</feature>
<accession>A0A835ZF91</accession>
<keyword evidence="1 4" id="KW-0808">Transferase</keyword>
<dbReference type="InterPro" id="IPR004821">
    <property type="entry name" value="Cyt_trans-like"/>
</dbReference>
<dbReference type="SUPFAM" id="SSF52374">
    <property type="entry name" value="Nucleotidylyl transferase"/>
    <property type="match status" value="1"/>
</dbReference>
<dbReference type="AlphaFoldDB" id="A0A835ZF91"/>
<dbReference type="PRINTS" id="PR00960">
    <property type="entry name" value="LMBPPROTEIN"/>
</dbReference>
<dbReference type="InterPro" id="IPR014729">
    <property type="entry name" value="Rossmann-like_a/b/a_fold"/>
</dbReference>
<evidence type="ECO:0000256" key="1">
    <source>
        <dbReference type="ARBA" id="ARBA00022679"/>
    </source>
</evidence>
<dbReference type="GO" id="GO:0016779">
    <property type="term" value="F:nucleotidyltransferase activity"/>
    <property type="evidence" value="ECO:0007669"/>
    <property type="project" value="UniProtKB-KW"/>
</dbReference>
<dbReference type="PANTHER" id="PTHR43793">
    <property type="entry name" value="FAD SYNTHASE"/>
    <property type="match status" value="1"/>
</dbReference>
<dbReference type="Pfam" id="PF01467">
    <property type="entry name" value="CTP_transf_like"/>
    <property type="match status" value="1"/>
</dbReference>
<keyword evidence="5" id="KW-1185">Reference proteome</keyword>
<dbReference type="EMBL" id="JAFCMP010000051">
    <property type="protein sequence ID" value="KAG5189379.1"/>
    <property type="molecule type" value="Genomic_DNA"/>
</dbReference>
<dbReference type="GO" id="GO:0016301">
    <property type="term" value="F:kinase activity"/>
    <property type="evidence" value="ECO:0007669"/>
    <property type="project" value="InterPro"/>
</dbReference>
<sequence length="366" mass="38963">MKVFVSGCYDILHGGHVEFFSQARALGDYLIVSFASDAVLAAHKHGRRSSIPTEHKRKLIGALRMVDEVVVGEGHRSGLDFEDHFLRIKPQLLVATEDDKYSGVKRELCAKASVGAEYVILPKTLGYTPVSTSQILAAIRAPERCPLRVDFGGGWLDVPKHAREGAFIVNCAITPMVALDEWGYHIGGGLGGSAAYALLRGCDAVQSELDLGVGWQDPAVIRESGLCVWRSGAAPALDCKTSGALLRGRMALLWTGAPHVTPEKTDVARNYDLVEAAGRLARTAVLSSISAALVAGLAAAVAASCEMQELEGMAALPRHGELARKYCGGGWGGYALYLFGSAPQRDDFVARVEGALSIEPYLSSVA</sequence>